<protein>
    <submittedName>
        <fullName evidence="2">Uncharacterized protein</fullName>
    </submittedName>
</protein>
<gene>
    <name evidence="2" type="ORF">HPT29_010860</name>
</gene>
<organism evidence="2 3">
    <name type="scientific">Microvirga terrae</name>
    <dbReference type="NCBI Taxonomy" id="2740529"/>
    <lineage>
        <taxon>Bacteria</taxon>
        <taxon>Pseudomonadati</taxon>
        <taxon>Pseudomonadota</taxon>
        <taxon>Alphaproteobacteria</taxon>
        <taxon>Hyphomicrobiales</taxon>
        <taxon>Methylobacteriaceae</taxon>
        <taxon>Microvirga</taxon>
    </lineage>
</organism>
<dbReference type="Proteomes" id="UP001017257">
    <property type="component" value="Chromosome"/>
</dbReference>
<feature type="coiled-coil region" evidence="1">
    <location>
        <begin position="50"/>
        <end position="77"/>
    </location>
</feature>
<name>A0ABY5S0K4_9HYPH</name>
<evidence type="ECO:0000256" key="1">
    <source>
        <dbReference type="SAM" id="Coils"/>
    </source>
</evidence>
<sequence>MPSVRDVVSIADADWLKLRGMGAKSLGRLWSVAQNVQRNARNAPLAGMTEAELQAEYDRLSDARKAIDDQLKAVRSEFLSRLFTKHGQRDPA</sequence>
<dbReference type="RefSeq" id="WP_173946304.1">
    <property type="nucleotide sequence ID" value="NZ_CP102845.1"/>
</dbReference>
<accession>A0ABY5S0K4</accession>
<evidence type="ECO:0000313" key="3">
    <source>
        <dbReference type="Proteomes" id="UP001017257"/>
    </source>
</evidence>
<dbReference type="EMBL" id="CP102845">
    <property type="protein sequence ID" value="UVF21577.1"/>
    <property type="molecule type" value="Genomic_DNA"/>
</dbReference>
<keyword evidence="3" id="KW-1185">Reference proteome</keyword>
<evidence type="ECO:0000313" key="2">
    <source>
        <dbReference type="EMBL" id="UVF21577.1"/>
    </source>
</evidence>
<keyword evidence="1" id="KW-0175">Coiled coil</keyword>
<reference evidence="2" key="1">
    <citation type="submission" date="2022-08" db="EMBL/GenBank/DDBJ databases">
        <title>Microvirga terrae sp. nov., isolated from soil.</title>
        <authorList>
            <person name="Kim K.H."/>
            <person name="Seo Y.L."/>
            <person name="Kim J.M."/>
            <person name="Lee J.K."/>
            <person name="Han D.M."/>
            <person name="Jeon C.O."/>
        </authorList>
    </citation>
    <scope>NUCLEOTIDE SEQUENCE</scope>
    <source>
        <strain evidence="2">R24</strain>
    </source>
</reference>
<proteinExistence type="predicted"/>